<accession>A0ABU6FIL6</accession>
<dbReference type="InterPro" id="IPR025736">
    <property type="entry name" value="PucR_C-HTH_dom"/>
</dbReference>
<reference evidence="5 6" key="1">
    <citation type="submission" date="2022-10" db="EMBL/GenBank/DDBJ databases">
        <authorList>
            <person name="Xie J."/>
            <person name="Shen N."/>
        </authorList>
    </citation>
    <scope>NUCLEOTIDE SEQUENCE [LARGE SCALE GENOMIC DNA]</scope>
    <source>
        <strain evidence="5 6">YIM65594</strain>
    </source>
</reference>
<dbReference type="PANTHER" id="PTHR33744:SF17">
    <property type="entry name" value="CONSERVED PROTEIN"/>
    <property type="match status" value="1"/>
</dbReference>
<keyword evidence="6" id="KW-1185">Reference proteome</keyword>
<organism evidence="5 6">
    <name type="scientific">Streptomyces endophyticus</name>
    <dbReference type="NCBI Taxonomy" id="714166"/>
    <lineage>
        <taxon>Bacteria</taxon>
        <taxon>Bacillati</taxon>
        <taxon>Actinomycetota</taxon>
        <taxon>Actinomycetes</taxon>
        <taxon>Kitasatosporales</taxon>
        <taxon>Streptomycetaceae</taxon>
        <taxon>Streptomyces</taxon>
    </lineage>
</organism>
<comment type="similarity">
    <text evidence="1">Belongs to the CdaR family.</text>
</comment>
<feature type="domain" description="PucR C-terminal helix-turn-helix" evidence="3">
    <location>
        <begin position="448"/>
        <end position="505"/>
    </location>
</feature>
<comment type="caution">
    <text evidence="5">The sequence shown here is derived from an EMBL/GenBank/DDBJ whole genome shotgun (WGS) entry which is preliminary data.</text>
</comment>
<evidence type="ECO:0000256" key="1">
    <source>
        <dbReference type="ARBA" id="ARBA00006754"/>
    </source>
</evidence>
<dbReference type="RefSeq" id="WP_326023516.1">
    <property type="nucleotide sequence ID" value="NZ_JAOZYC010000199.1"/>
</dbReference>
<dbReference type="InterPro" id="IPR041522">
    <property type="entry name" value="CdaR_GGDEF"/>
</dbReference>
<evidence type="ECO:0000259" key="2">
    <source>
        <dbReference type="Pfam" id="PF07905"/>
    </source>
</evidence>
<feature type="domain" description="CdaR GGDEF-like" evidence="4">
    <location>
        <begin position="280"/>
        <end position="395"/>
    </location>
</feature>
<dbReference type="EMBL" id="JAOZYC010000199">
    <property type="protein sequence ID" value="MEB8343788.1"/>
    <property type="molecule type" value="Genomic_DNA"/>
</dbReference>
<proteinExistence type="inferred from homology"/>
<dbReference type="Pfam" id="PF07905">
    <property type="entry name" value="PucR"/>
    <property type="match status" value="1"/>
</dbReference>
<dbReference type="InterPro" id="IPR042070">
    <property type="entry name" value="PucR_C-HTH_sf"/>
</dbReference>
<evidence type="ECO:0000313" key="5">
    <source>
        <dbReference type="EMBL" id="MEB8343788.1"/>
    </source>
</evidence>
<dbReference type="Pfam" id="PF17853">
    <property type="entry name" value="GGDEF_2"/>
    <property type="match status" value="1"/>
</dbReference>
<sequence length="507" mass="53084">MELAELLAMPRLGLRSVVASPVESPRIRGVYTTDLPDPGRYLDGGELVLTSTTWYHEPRDADVFVAALSGAGVAALVAGTADVGAVPAPLADACTRHGLTLLTVDDDISFAALTETVLAALGGGHRRAPSVNLHRGLVASMAAGEGAEGLIDVFARATGVWCAVLSATGVPRAGGVLSVSERQLARAHHDALGAGGFPAVRTVPGGGELSLFPVQSPVAHRPPSAYLVSSGDYRDWAPGVADAAWEVCALLALDGAATQERRRIEARFLREAVDLLADGREEAAASRLTSLGLALDAPLSAVYMRTTGSPYGAELAATVLEDVADRLPGCSVPIPAEDGAYLMLVPEGDHDTSGAAERLAPLLADGHAAIGTGEPATGTTGLRRSLDEARNALRVAALGAGTVRTADPDSLSSYQLLLAAVPDDVRRFYRDRLIGVIERYDAAHGSDLVATLTAFLDASGSWQRCAQQLHIHVNTLRYRLQRVEQLTGHSLATLRDRVDFCLALSIR</sequence>
<dbReference type="InterPro" id="IPR051448">
    <property type="entry name" value="CdaR-like_regulators"/>
</dbReference>
<evidence type="ECO:0000259" key="3">
    <source>
        <dbReference type="Pfam" id="PF13556"/>
    </source>
</evidence>
<name>A0ABU6FIL6_9ACTN</name>
<gene>
    <name evidence="5" type="ORF">OKJ99_40535</name>
</gene>
<dbReference type="InterPro" id="IPR012914">
    <property type="entry name" value="PucR_dom"/>
</dbReference>
<evidence type="ECO:0000259" key="4">
    <source>
        <dbReference type="Pfam" id="PF17853"/>
    </source>
</evidence>
<dbReference type="Proteomes" id="UP001354931">
    <property type="component" value="Unassembled WGS sequence"/>
</dbReference>
<evidence type="ECO:0000313" key="6">
    <source>
        <dbReference type="Proteomes" id="UP001354931"/>
    </source>
</evidence>
<dbReference type="Pfam" id="PF13556">
    <property type="entry name" value="HTH_30"/>
    <property type="match status" value="1"/>
</dbReference>
<feature type="domain" description="Purine catabolism PurC-like" evidence="2">
    <location>
        <begin position="5"/>
        <end position="121"/>
    </location>
</feature>
<dbReference type="Gene3D" id="1.10.10.2840">
    <property type="entry name" value="PucR C-terminal helix-turn-helix domain"/>
    <property type="match status" value="1"/>
</dbReference>
<protein>
    <submittedName>
        <fullName evidence="5">Helix-turn-helix domain-containing protein</fullName>
    </submittedName>
</protein>
<dbReference type="PANTHER" id="PTHR33744">
    <property type="entry name" value="CARBOHYDRATE DIACID REGULATOR"/>
    <property type="match status" value="1"/>
</dbReference>